<keyword evidence="3" id="KW-1185">Reference proteome</keyword>
<feature type="transmembrane region" description="Helical" evidence="1">
    <location>
        <begin position="169"/>
        <end position="188"/>
    </location>
</feature>
<evidence type="ECO:0000313" key="2">
    <source>
        <dbReference type="EMBL" id="QDV47825.1"/>
    </source>
</evidence>
<dbReference type="InterPro" id="IPR009776">
    <property type="entry name" value="Spore_0_M"/>
</dbReference>
<keyword evidence="1" id="KW-0472">Membrane</keyword>
<dbReference type="Gene3D" id="2.60.40.640">
    <property type="match status" value="2"/>
</dbReference>
<organism evidence="2 3">
    <name type="scientific">Stieleria neptunia</name>
    <dbReference type="NCBI Taxonomy" id="2527979"/>
    <lineage>
        <taxon>Bacteria</taxon>
        <taxon>Pseudomonadati</taxon>
        <taxon>Planctomycetota</taxon>
        <taxon>Planctomycetia</taxon>
        <taxon>Pirellulales</taxon>
        <taxon>Pirellulaceae</taxon>
        <taxon>Stieleria</taxon>
    </lineage>
</organism>
<sequence>MAKCDLSIELDHPERIYVGGDKITGTLHVLADADVKCKGLEVTSGWRTHGRGNIARGTAETLTLFVGEWTAGQREAYRFELEVADWPPSYHGNYINVDHYVDARAKIPWAFDPKASKEFVMRPVSGPDPGDAQVATAVGGCIGYGLVALVLGLMVVAFGFLIVTFVVNPFAGLIAGGIVIPLVGFFAAKKLLPKWLLGNVHAELLTPQVAPGDRIRARLAFQPKRRFTINSISAQLTGTEVCVSGSGSNRTTHRNTFFTDRHELEGQSTLQAGDRKEFNLDFPIPGDVPYSFDLADNDLNWTIELRVDIPRWPDWTQSLKLLVGPAGDPIEQPQPAPSHAALDPVAGPAGAVGAAAAGAGAAAPPQDEITFVETASHLWEARYDAEQVDLLVEAVTGMTFEIDTFIERRLLYSGEEDPHVYDDGYAVWARHSDPPLPLVLYIPHELADEFEQAGRDLWRCRGTIVGWDHQHRRLQIKVLVR</sequence>
<evidence type="ECO:0000313" key="3">
    <source>
        <dbReference type="Proteomes" id="UP000319004"/>
    </source>
</evidence>
<keyword evidence="1" id="KW-1133">Transmembrane helix</keyword>
<dbReference type="AlphaFoldDB" id="A0A518I3Z5"/>
<evidence type="ECO:0000256" key="1">
    <source>
        <dbReference type="SAM" id="Phobius"/>
    </source>
</evidence>
<dbReference type="InterPro" id="IPR014756">
    <property type="entry name" value="Ig_E-set"/>
</dbReference>
<accession>A0A518I3Z5</accession>
<dbReference type="EMBL" id="CP037423">
    <property type="protein sequence ID" value="QDV47825.1"/>
    <property type="molecule type" value="Genomic_DNA"/>
</dbReference>
<keyword evidence="1" id="KW-0812">Transmembrane</keyword>
<dbReference type="RefSeq" id="WP_145391887.1">
    <property type="nucleotide sequence ID" value="NZ_CP037423.1"/>
</dbReference>
<dbReference type="KEGG" id="snep:Enr13x_77370"/>
<dbReference type="InterPro" id="IPR014752">
    <property type="entry name" value="Arrestin-like_C"/>
</dbReference>
<evidence type="ECO:0008006" key="4">
    <source>
        <dbReference type="Google" id="ProtNLM"/>
    </source>
</evidence>
<name>A0A518I3Z5_9BACT</name>
<reference evidence="2 3" key="1">
    <citation type="submission" date="2019-03" db="EMBL/GenBank/DDBJ databases">
        <title>Deep-cultivation of Planctomycetes and their phenomic and genomic characterization uncovers novel biology.</title>
        <authorList>
            <person name="Wiegand S."/>
            <person name="Jogler M."/>
            <person name="Boedeker C."/>
            <person name="Pinto D."/>
            <person name="Vollmers J."/>
            <person name="Rivas-Marin E."/>
            <person name="Kohn T."/>
            <person name="Peeters S.H."/>
            <person name="Heuer A."/>
            <person name="Rast P."/>
            <person name="Oberbeckmann S."/>
            <person name="Bunk B."/>
            <person name="Jeske O."/>
            <person name="Meyerdierks A."/>
            <person name="Storesund J.E."/>
            <person name="Kallscheuer N."/>
            <person name="Luecker S."/>
            <person name="Lage O.M."/>
            <person name="Pohl T."/>
            <person name="Merkel B.J."/>
            <person name="Hornburger P."/>
            <person name="Mueller R.-W."/>
            <person name="Bruemmer F."/>
            <person name="Labrenz M."/>
            <person name="Spormann A.M."/>
            <person name="Op den Camp H."/>
            <person name="Overmann J."/>
            <person name="Amann R."/>
            <person name="Jetten M.S.M."/>
            <person name="Mascher T."/>
            <person name="Medema M.H."/>
            <person name="Devos D.P."/>
            <person name="Kaster A.-K."/>
            <person name="Ovreas L."/>
            <person name="Rohde M."/>
            <person name="Galperin M.Y."/>
            <person name="Jogler C."/>
        </authorList>
    </citation>
    <scope>NUCLEOTIDE SEQUENCE [LARGE SCALE GENOMIC DNA]</scope>
    <source>
        <strain evidence="2 3">Enr13</strain>
    </source>
</reference>
<dbReference type="SUPFAM" id="SSF81296">
    <property type="entry name" value="E set domains"/>
    <property type="match status" value="1"/>
</dbReference>
<protein>
    <recommendedName>
        <fullName evidence="4">Arrestin-like N-terminal domain-containing protein</fullName>
    </recommendedName>
</protein>
<proteinExistence type="predicted"/>
<feature type="transmembrane region" description="Helical" evidence="1">
    <location>
        <begin position="141"/>
        <end position="163"/>
    </location>
</feature>
<dbReference type="OrthoDB" id="263784at2"/>
<dbReference type="Pfam" id="PF07070">
    <property type="entry name" value="Spo0M"/>
    <property type="match status" value="1"/>
</dbReference>
<gene>
    <name evidence="2" type="ORF">Enr13x_77370</name>
</gene>
<dbReference type="Proteomes" id="UP000319004">
    <property type="component" value="Chromosome"/>
</dbReference>